<comment type="caution">
    <text evidence="1">The sequence shown here is derived from an EMBL/GenBank/DDBJ whole genome shotgun (WGS) entry which is preliminary data.</text>
</comment>
<reference evidence="1 2" key="1">
    <citation type="submission" date="2015-01" db="EMBL/GenBank/DDBJ databases">
        <title>Evolution of Trichinella species and genotypes.</title>
        <authorList>
            <person name="Korhonen P.K."/>
            <person name="Edoardo P."/>
            <person name="Giuseppe L.R."/>
            <person name="Gasser R.B."/>
        </authorList>
    </citation>
    <scope>NUCLEOTIDE SEQUENCE [LARGE SCALE GENOMIC DNA]</scope>
    <source>
        <strain evidence="1">ISS120</strain>
    </source>
</reference>
<dbReference type="AlphaFoldDB" id="A0A0V1DCY8"/>
<evidence type="ECO:0000313" key="2">
    <source>
        <dbReference type="Proteomes" id="UP000054653"/>
    </source>
</evidence>
<evidence type="ECO:0000313" key="1">
    <source>
        <dbReference type="EMBL" id="KRY59297.1"/>
    </source>
</evidence>
<accession>A0A0V1DCY8</accession>
<sequence length="78" mass="8400">MQIDSCSAVTLLRLDAYDSVDKPSSRRRCLLDADFISGQGCVFNFALGTLTCGKAVVRFNQMLDAAESASMLEGAMTD</sequence>
<dbReference type="Proteomes" id="UP000054653">
    <property type="component" value="Unassembled WGS sequence"/>
</dbReference>
<name>A0A0V1DCY8_TRIBR</name>
<protein>
    <submittedName>
        <fullName evidence="1">Uncharacterized protein</fullName>
    </submittedName>
</protein>
<proteinExistence type="predicted"/>
<keyword evidence="2" id="KW-1185">Reference proteome</keyword>
<organism evidence="1 2">
    <name type="scientific">Trichinella britovi</name>
    <name type="common">Parasitic roundworm</name>
    <dbReference type="NCBI Taxonomy" id="45882"/>
    <lineage>
        <taxon>Eukaryota</taxon>
        <taxon>Metazoa</taxon>
        <taxon>Ecdysozoa</taxon>
        <taxon>Nematoda</taxon>
        <taxon>Enoplea</taxon>
        <taxon>Dorylaimia</taxon>
        <taxon>Trichinellida</taxon>
        <taxon>Trichinellidae</taxon>
        <taxon>Trichinella</taxon>
    </lineage>
</organism>
<dbReference type="EMBL" id="JYDI01000014">
    <property type="protein sequence ID" value="KRY59297.1"/>
    <property type="molecule type" value="Genomic_DNA"/>
</dbReference>
<gene>
    <name evidence="1" type="ORF">T03_5006</name>
</gene>